<evidence type="ECO:0000256" key="5">
    <source>
        <dbReference type="ARBA" id="ARBA00023065"/>
    </source>
</evidence>
<evidence type="ECO:0000256" key="7">
    <source>
        <dbReference type="ARBA" id="ARBA00023196"/>
    </source>
</evidence>
<sequence>MTCICYAQENWDKIILYYNQYINATSWKLEEATIYKTQIAKAIADIQMLAYEIEGEDATIVDNLVEFKLASQIYLYLAENGVSEQVKIQMNILYITSILILPNLNTLFERTKINWLLPFSNKKIV</sequence>
<accession>X6MAQ7</accession>
<keyword evidence="3" id="KW-0813">Transport</keyword>
<comment type="subcellular location">
    <subcellularLocation>
        <location evidence="1">Membrane</location>
        <topology evidence="1">Peripheral membrane protein</topology>
    </subcellularLocation>
</comment>
<protein>
    <submittedName>
        <fullName evidence="9">Uncharacterized protein</fullName>
    </submittedName>
</protein>
<dbReference type="InterPro" id="IPR035968">
    <property type="entry name" value="ATP_synth_F1_ATPase_gsu"/>
</dbReference>
<dbReference type="GO" id="GO:0046933">
    <property type="term" value="F:proton-transporting ATP synthase activity, rotational mechanism"/>
    <property type="evidence" value="ECO:0007669"/>
    <property type="project" value="InterPro"/>
</dbReference>
<keyword evidence="8" id="KW-0066">ATP synthesis</keyword>
<evidence type="ECO:0000256" key="1">
    <source>
        <dbReference type="ARBA" id="ARBA00004170"/>
    </source>
</evidence>
<proteinExistence type="inferred from homology"/>
<keyword evidence="4" id="KW-0375">Hydrogen ion transport</keyword>
<dbReference type="EMBL" id="ASPP01023396">
    <property type="protein sequence ID" value="ETO10552.1"/>
    <property type="molecule type" value="Genomic_DNA"/>
</dbReference>
<evidence type="ECO:0000256" key="2">
    <source>
        <dbReference type="ARBA" id="ARBA00007681"/>
    </source>
</evidence>
<gene>
    <name evidence="9" type="ORF">RFI_26824</name>
</gene>
<reference evidence="9 10" key="1">
    <citation type="journal article" date="2013" name="Curr. Biol.">
        <title>The Genome of the Foraminiferan Reticulomyxa filosa.</title>
        <authorList>
            <person name="Glockner G."/>
            <person name="Hulsmann N."/>
            <person name="Schleicher M."/>
            <person name="Noegel A.A."/>
            <person name="Eichinger L."/>
            <person name="Gallinger C."/>
            <person name="Pawlowski J."/>
            <person name="Sierra R."/>
            <person name="Euteneuer U."/>
            <person name="Pillet L."/>
            <person name="Moustafa A."/>
            <person name="Platzer M."/>
            <person name="Groth M."/>
            <person name="Szafranski K."/>
            <person name="Schliwa M."/>
        </authorList>
    </citation>
    <scope>NUCLEOTIDE SEQUENCE [LARGE SCALE GENOMIC DNA]</scope>
</reference>
<evidence type="ECO:0000313" key="10">
    <source>
        <dbReference type="Proteomes" id="UP000023152"/>
    </source>
</evidence>
<comment type="similarity">
    <text evidence="2">Belongs to the ATPase gamma chain family.</text>
</comment>
<dbReference type="GO" id="GO:0045259">
    <property type="term" value="C:proton-transporting ATP synthase complex"/>
    <property type="evidence" value="ECO:0007669"/>
    <property type="project" value="UniProtKB-KW"/>
</dbReference>
<keyword evidence="7" id="KW-0139">CF(1)</keyword>
<organism evidence="9 10">
    <name type="scientific">Reticulomyxa filosa</name>
    <dbReference type="NCBI Taxonomy" id="46433"/>
    <lineage>
        <taxon>Eukaryota</taxon>
        <taxon>Sar</taxon>
        <taxon>Rhizaria</taxon>
        <taxon>Retaria</taxon>
        <taxon>Foraminifera</taxon>
        <taxon>Monothalamids</taxon>
        <taxon>Reticulomyxidae</taxon>
        <taxon>Reticulomyxa</taxon>
    </lineage>
</organism>
<comment type="caution">
    <text evidence="9">The sequence shown here is derived from an EMBL/GenBank/DDBJ whole genome shotgun (WGS) entry which is preliminary data.</text>
</comment>
<keyword evidence="10" id="KW-1185">Reference proteome</keyword>
<name>X6MAQ7_RETFI</name>
<dbReference type="OrthoDB" id="239812at2759"/>
<dbReference type="SUPFAM" id="SSF52943">
    <property type="entry name" value="ATP synthase (F1-ATPase), gamma subunit"/>
    <property type="match status" value="1"/>
</dbReference>
<evidence type="ECO:0000256" key="3">
    <source>
        <dbReference type="ARBA" id="ARBA00022448"/>
    </source>
</evidence>
<dbReference type="AlphaFoldDB" id="X6MAQ7"/>
<dbReference type="Proteomes" id="UP000023152">
    <property type="component" value="Unassembled WGS sequence"/>
</dbReference>
<dbReference type="Gene3D" id="3.40.1380.10">
    <property type="match status" value="1"/>
</dbReference>
<evidence type="ECO:0000256" key="6">
    <source>
        <dbReference type="ARBA" id="ARBA00023136"/>
    </source>
</evidence>
<keyword evidence="6" id="KW-0472">Membrane</keyword>
<evidence type="ECO:0000256" key="8">
    <source>
        <dbReference type="ARBA" id="ARBA00023310"/>
    </source>
</evidence>
<keyword evidence="5" id="KW-0406">Ion transport</keyword>
<evidence type="ECO:0000313" key="9">
    <source>
        <dbReference type="EMBL" id="ETO10552.1"/>
    </source>
</evidence>
<evidence type="ECO:0000256" key="4">
    <source>
        <dbReference type="ARBA" id="ARBA00022781"/>
    </source>
</evidence>